<dbReference type="AlphaFoldDB" id="A0A0C3C5P0"/>
<accession>A0A0C3C5P0</accession>
<name>A0A0C3C5P0_HEBCY</name>
<dbReference type="HOGENOM" id="CLU_1570828_0_0_1"/>
<evidence type="ECO:0000313" key="2">
    <source>
        <dbReference type="Proteomes" id="UP000053424"/>
    </source>
</evidence>
<proteinExistence type="predicted"/>
<keyword evidence="2" id="KW-1185">Reference proteome</keyword>
<evidence type="ECO:0000313" key="1">
    <source>
        <dbReference type="EMBL" id="KIM39574.1"/>
    </source>
</evidence>
<dbReference type="EMBL" id="KN831785">
    <property type="protein sequence ID" value="KIM39574.1"/>
    <property type="molecule type" value="Genomic_DNA"/>
</dbReference>
<reference evidence="1 2" key="1">
    <citation type="submission" date="2014-04" db="EMBL/GenBank/DDBJ databases">
        <authorList>
            <consortium name="DOE Joint Genome Institute"/>
            <person name="Kuo A."/>
            <person name="Gay G."/>
            <person name="Dore J."/>
            <person name="Kohler A."/>
            <person name="Nagy L.G."/>
            <person name="Floudas D."/>
            <person name="Copeland A."/>
            <person name="Barry K.W."/>
            <person name="Cichocki N."/>
            <person name="Veneault-Fourrey C."/>
            <person name="LaButti K."/>
            <person name="Lindquist E.A."/>
            <person name="Lipzen A."/>
            <person name="Lundell T."/>
            <person name="Morin E."/>
            <person name="Murat C."/>
            <person name="Sun H."/>
            <person name="Tunlid A."/>
            <person name="Henrissat B."/>
            <person name="Grigoriev I.V."/>
            <person name="Hibbett D.S."/>
            <person name="Martin F."/>
            <person name="Nordberg H.P."/>
            <person name="Cantor M.N."/>
            <person name="Hua S.X."/>
        </authorList>
    </citation>
    <scope>NUCLEOTIDE SEQUENCE [LARGE SCALE GENOMIC DNA]</scope>
    <source>
        <strain evidence="2">h7</strain>
    </source>
</reference>
<reference evidence="2" key="2">
    <citation type="submission" date="2015-01" db="EMBL/GenBank/DDBJ databases">
        <title>Evolutionary Origins and Diversification of the Mycorrhizal Mutualists.</title>
        <authorList>
            <consortium name="DOE Joint Genome Institute"/>
            <consortium name="Mycorrhizal Genomics Consortium"/>
            <person name="Kohler A."/>
            <person name="Kuo A."/>
            <person name="Nagy L.G."/>
            <person name="Floudas D."/>
            <person name="Copeland A."/>
            <person name="Barry K.W."/>
            <person name="Cichocki N."/>
            <person name="Veneault-Fourrey C."/>
            <person name="LaButti K."/>
            <person name="Lindquist E.A."/>
            <person name="Lipzen A."/>
            <person name="Lundell T."/>
            <person name="Morin E."/>
            <person name="Murat C."/>
            <person name="Riley R."/>
            <person name="Ohm R."/>
            <person name="Sun H."/>
            <person name="Tunlid A."/>
            <person name="Henrissat B."/>
            <person name="Grigoriev I.V."/>
            <person name="Hibbett D.S."/>
            <person name="Martin F."/>
        </authorList>
    </citation>
    <scope>NUCLEOTIDE SEQUENCE [LARGE SCALE GENOMIC DNA]</scope>
    <source>
        <strain evidence="2">h7</strain>
    </source>
</reference>
<sequence length="170" mass="19241">MKPTPMEFFVYVHRHQSPYRCKSNPHFERNARNVALSIRFTDSQIQNSAGWSSKDLGSSTPPYYFNSIMYLIDVAGILHREPSTALNNSKILHRWPTSFIVRGGATGKFLNQVMFQSPRLSCGPHKLGIVHQGYPQSTPCTLNVLIVQSGEPSFLRVQVSRSLRSTARDF</sequence>
<gene>
    <name evidence="1" type="ORF">M413DRAFT_193412</name>
</gene>
<dbReference type="Proteomes" id="UP000053424">
    <property type="component" value="Unassembled WGS sequence"/>
</dbReference>
<organism evidence="1 2">
    <name type="scientific">Hebeloma cylindrosporum</name>
    <dbReference type="NCBI Taxonomy" id="76867"/>
    <lineage>
        <taxon>Eukaryota</taxon>
        <taxon>Fungi</taxon>
        <taxon>Dikarya</taxon>
        <taxon>Basidiomycota</taxon>
        <taxon>Agaricomycotina</taxon>
        <taxon>Agaricomycetes</taxon>
        <taxon>Agaricomycetidae</taxon>
        <taxon>Agaricales</taxon>
        <taxon>Agaricineae</taxon>
        <taxon>Hymenogastraceae</taxon>
        <taxon>Hebeloma</taxon>
    </lineage>
</organism>
<protein>
    <submittedName>
        <fullName evidence="1">Uncharacterized protein</fullName>
    </submittedName>
</protein>